<feature type="chain" id="PRO_5004771347" evidence="1">
    <location>
        <begin position="32"/>
        <end position="229"/>
    </location>
</feature>
<organism evidence="2 3">
    <name type="scientific">Ophiophagus hannah</name>
    <name type="common">King cobra</name>
    <name type="synonym">Naja hannah</name>
    <dbReference type="NCBI Taxonomy" id="8665"/>
    <lineage>
        <taxon>Eukaryota</taxon>
        <taxon>Metazoa</taxon>
        <taxon>Chordata</taxon>
        <taxon>Craniata</taxon>
        <taxon>Vertebrata</taxon>
        <taxon>Euteleostomi</taxon>
        <taxon>Lepidosauria</taxon>
        <taxon>Squamata</taxon>
        <taxon>Bifurcata</taxon>
        <taxon>Unidentata</taxon>
        <taxon>Episquamata</taxon>
        <taxon>Toxicofera</taxon>
        <taxon>Serpentes</taxon>
        <taxon>Colubroidea</taxon>
        <taxon>Elapidae</taxon>
        <taxon>Elapinae</taxon>
        <taxon>Ophiophagus</taxon>
    </lineage>
</organism>
<feature type="signal peptide" evidence="1">
    <location>
        <begin position="1"/>
        <end position="31"/>
    </location>
</feature>
<dbReference type="AlphaFoldDB" id="V8P6V4"/>
<keyword evidence="3" id="KW-1185">Reference proteome</keyword>
<protein>
    <submittedName>
        <fullName evidence="2">FERM domain-containing protein 4A</fullName>
    </submittedName>
</protein>
<accession>V8P6V4</accession>
<reference evidence="2 3" key="1">
    <citation type="journal article" date="2013" name="Proc. Natl. Acad. Sci. U.S.A.">
        <title>The king cobra genome reveals dynamic gene evolution and adaptation in the snake venom system.</title>
        <authorList>
            <person name="Vonk F.J."/>
            <person name="Casewell N.R."/>
            <person name="Henkel C.V."/>
            <person name="Heimberg A.M."/>
            <person name="Jansen H.J."/>
            <person name="McCleary R.J."/>
            <person name="Kerkkamp H.M."/>
            <person name="Vos R.A."/>
            <person name="Guerreiro I."/>
            <person name="Calvete J.J."/>
            <person name="Wuster W."/>
            <person name="Woods A.E."/>
            <person name="Logan J.M."/>
            <person name="Harrison R.A."/>
            <person name="Castoe T.A."/>
            <person name="de Koning A.P."/>
            <person name="Pollock D.D."/>
            <person name="Yandell M."/>
            <person name="Calderon D."/>
            <person name="Renjifo C."/>
            <person name="Currier R.B."/>
            <person name="Salgado D."/>
            <person name="Pla D."/>
            <person name="Sanz L."/>
            <person name="Hyder A.S."/>
            <person name="Ribeiro J.M."/>
            <person name="Arntzen J.W."/>
            <person name="van den Thillart G.E."/>
            <person name="Boetzer M."/>
            <person name="Pirovano W."/>
            <person name="Dirks R.P."/>
            <person name="Spaink H.P."/>
            <person name="Duboule D."/>
            <person name="McGlinn E."/>
            <person name="Kini R.M."/>
            <person name="Richardson M.K."/>
        </authorList>
    </citation>
    <scope>NUCLEOTIDE SEQUENCE</scope>
    <source>
        <tissue evidence="2">Blood</tissue>
    </source>
</reference>
<evidence type="ECO:0000313" key="2">
    <source>
        <dbReference type="EMBL" id="ETE69748.1"/>
    </source>
</evidence>
<evidence type="ECO:0000313" key="3">
    <source>
        <dbReference type="Proteomes" id="UP000018936"/>
    </source>
</evidence>
<gene>
    <name evidence="2" type="primary">Frmd4a</name>
    <name evidence="2" type="ORF">L345_04449</name>
</gene>
<evidence type="ECO:0000256" key="1">
    <source>
        <dbReference type="SAM" id="SignalP"/>
    </source>
</evidence>
<dbReference type="EMBL" id="AZIM01000703">
    <property type="protein sequence ID" value="ETE69748.1"/>
    <property type="molecule type" value="Genomic_DNA"/>
</dbReference>
<dbReference type="Proteomes" id="UP000018936">
    <property type="component" value="Unassembled WGS sequence"/>
</dbReference>
<name>V8P6V4_OPHHA</name>
<feature type="non-terminal residue" evidence="2">
    <location>
        <position position="1"/>
    </location>
</feature>
<comment type="caution">
    <text evidence="2">The sequence shown here is derived from an EMBL/GenBank/DDBJ whole genome shotgun (WGS) entry which is preliminary data.</text>
</comment>
<proteinExistence type="predicted"/>
<sequence length="229" mass="25110">MCRAPTAGRASRLFIPLFLPLDQLCLQRVDSNVCQMTEGRRCQVHLLDDRKLELLVQDATMTPLRAARWKRSLIELMGSLISHPLSAFDPNGLFIKVLGSPADSPKSFQGYRWEGSCLIQGPPNLATLRLLTPTVNPHKAPPTFDPLDWEKIAGTQPEVSDQFLGICGLLASCSDLGCPKSQEADSSKVPANSLSRVNLQPQTFSGMESCQADSFQAQCCPRKSLARSL</sequence>
<keyword evidence="1" id="KW-0732">Signal</keyword>